<evidence type="ECO:0000313" key="2">
    <source>
        <dbReference type="EMBL" id="RRN43607.1"/>
    </source>
</evidence>
<comment type="caution">
    <text evidence="2">The sequence shown here is derived from an EMBL/GenBank/DDBJ whole genome shotgun (WGS) entry which is preliminary data.</text>
</comment>
<sequence>MSLSTKSISPAVMVAVLLSACGGGDGSGEGGKAASSSPKTAVIATSSIHTGTGDVASRSNTGTSVTPVSTPATGTKTSIILPTGGQTVLSTDTAVAQKLAVQDRDRKAAIFQSRKLRGDALSTMLDATTPVGAYSRIQARDVYDDQGNIIGTIVEDKWDDYSVEFWPVDESNNIIRESGNYPRIEAGSNTTPNFYSPAREIEGHNTEGMKKYEPAQGEYILNVYSKPIGDYSAESVYSFQAVTLTLIANGSKKSLSLPDRLVLTLGGDPFNNYWVRWMDQSVLHANTKRVISHRQRFLENETIQTWESSRAKVRLFWRAGQDDRDVQVCYEISYNLDSYNPAKRLHCSLWTIQEGWSYGHRFGNGGVYIEDTPNIPGSVFSTFRWQGNGTNIDIDIG</sequence>
<accession>A0A3R8MRR6</accession>
<dbReference type="PROSITE" id="PS51257">
    <property type="entry name" value="PROKAR_LIPOPROTEIN"/>
    <property type="match status" value="1"/>
</dbReference>
<name>A0A3R8MRR6_9BURK</name>
<evidence type="ECO:0000256" key="1">
    <source>
        <dbReference type="SAM" id="MobiDB-lite"/>
    </source>
</evidence>
<evidence type="ECO:0000313" key="3">
    <source>
        <dbReference type="Proteomes" id="UP000270261"/>
    </source>
</evidence>
<keyword evidence="3" id="KW-1185">Reference proteome</keyword>
<protein>
    <submittedName>
        <fullName evidence="2">Uncharacterized protein</fullName>
    </submittedName>
</protein>
<organism evidence="2 3">
    <name type="scientific">Lautropia dentalis</name>
    <dbReference type="NCBI Taxonomy" id="2490857"/>
    <lineage>
        <taxon>Bacteria</taxon>
        <taxon>Pseudomonadati</taxon>
        <taxon>Pseudomonadota</taxon>
        <taxon>Betaproteobacteria</taxon>
        <taxon>Burkholderiales</taxon>
        <taxon>Burkholderiaceae</taxon>
        <taxon>Lautropia</taxon>
    </lineage>
</organism>
<dbReference type="AlphaFoldDB" id="A0A3R8MRR6"/>
<gene>
    <name evidence="2" type="ORF">EHV23_09215</name>
</gene>
<dbReference type="Proteomes" id="UP000270261">
    <property type="component" value="Unassembled WGS sequence"/>
</dbReference>
<feature type="region of interest" description="Disordered" evidence="1">
    <location>
        <begin position="51"/>
        <end position="72"/>
    </location>
</feature>
<dbReference type="RefSeq" id="WP_125095812.1">
    <property type="nucleotide sequence ID" value="NZ_RRUE01000002.1"/>
</dbReference>
<reference evidence="2 3" key="1">
    <citation type="submission" date="2018-11" db="EMBL/GenBank/DDBJ databases">
        <title>Genome sequencing of Lautropia sp. KCOM 2505 (= ChDC F240).</title>
        <authorList>
            <person name="Kook J.-K."/>
            <person name="Park S.-N."/>
            <person name="Lim Y.K."/>
        </authorList>
    </citation>
    <scope>NUCLEOTIDE SEQUENCE [LARGE SCALE GENOMIC DNA]</scope>
    <source>
        <strain evidence="2 3">KCOM 2505</strain>
    </source>
</reference>
<feature type="compositionally biased region" description="Polar residues" evidence="1">
    <location>
        <begin position="57"/>
        <end position="72"/>
    </location>
</feature>
<dbReference type="EMBL" id="RRUE01000002">
    <property type="protein sequence ID" value="RRN43607.1"/>
    <property type="molecule type" value="Genomic_DNA"/>
</dbReference>
<proteinExistence type="predicted"/>